<dbReference type="GO" id="GO:0004803">
    <property type="term" value="F:transposase activity"/>
    <property type="evidence" value="ECO:0007669"/>
    <property type="project" value="InterPro"/>
</dbReference>
<organism evidence="3 4">
    <name type="scientific">Actinocrinis puniceicyclus</name>
    <dbReference type="NCBI Taxonomy" id="977794"/>
    <lineage>
        <taxon>Bacteria</taxon>
        <taxon>Bacillati</taxon>
        <taxon>Actinomycetota</taxon>
        <taxon>Actinomycetes</taxon>
        <taxon>Catenulisporales</taxon>
        <taxon>Actinospicaceae</taxon>
        <taxon>Actinocrinis</taxon>
    </lineage>
</organism>
<dbReference type="NCBIfam" id="NF033580">
    <property type="entry name" value="transpos_IS5_3"/>
    <property type="match status" value="1"/>
</dbReference>
<evidence type="ECO:0000256" key="1">
    <source>
        <dbReference type="SAM" id="MobiDB-lite"/>
    </source>
</evidence>
<accession>A0A8J8BHT1</accession>
<name>A0A8J8BHT1_9ACTN</name>
<keyword evidence="4" id="KW-1185">Reference proteome</keyword>
<dbReference type="Proteomes" id="UP000677913">
    <property type="component" value="Unassembled WGS sequence"/>
</dbReference>
<feature type="compositionally biased region" description="Low complexity" evidence="1">
    <location>
        <begin position="14"/>
        <end position="34"/>
    </location>
</feature>
<evidence type="ECO:0000313" key="3">
    <source>
        <dbReference type="EMBL" id="MBS2967149.1"/>
    </source>
</evidence>
<feature type="compositionally biased region" description="Basic residues" evidence="1">
    <location>
        <begin position="41"/>
        <end position="56"/>
    </location>
</feature>
<dbReference type="GO" id="GO:0003677">
    <property type="term" value="F:DNA binding"/>
    <property type="evidence" value="ECO:0007669"/>
    <property type="project" value="InterPro"/>
</dbReference>
<evidence type="ECO:0000259" key="2">
    <source>
        <dbReference type="Pfam" id="PF01609"/>
    </source>
</evidence>
<evidence type="ECO:0000313" key="4">
    <source>
        <dbReference type="Proteomes" id="UP000677913"/>
    </source>
</evidence>
<dbReference type="EMBL" id="JAGSXH010000353">
    <property type="protein sequence ID" value="MBS2967149.1"/>
    <property type="molecule type" value="Genomic_DNA"/>
</dbReference>
<reference evidence="3" key="1">
    <citation type="submission" date="2021-04" db="EMBL/GenBank/DDBJ databases">
        <title>Genome based classification of Actinospica acidithermotolerans sp. nov., an actinobacterium isolated from an Indonesian hot spring.</title>
        <authorList>
            <person name="Kusuma A.B."/>
            <person name="Putra K.E."/>
            <person name="Nafisah S."/>
            <person name="Loh J."/>
            <person name="Nouioui I."/>
            <person name="Goodfellow M."/>
        </authorList>
    </citation>
    <scope>NUCLEOTIDE SEQUENCE</scope>
    <source>
        <strain evidence="3">DSM 45618</strain>
    </source>
</reference>
<proteinExistence type="predicted"/>
<protein>
    <submittedName>
        <fullName evidence="3">IS5 family transposase</fullName>
    </submittedName>
</protein>
<comment type="caution">
    <text evidence="3">The sequence shown here is derived from an EMBL/GenBank/DDBJ whole genome shotgun (WGS) entry which is preliminary data.</text>
</comment>
<gene>
    <name evidence="3" type="ORF">KGA66_29240</name>
</gene>
<feature type="region of interest" description="Disordered" evidence="1">
    <location>
        <begin position="1"/>
        <end position="58"/>
    </location>
</feature>
<dbReference type="AlphaFoldDB" id="A0A8J8BHT1"/>
<dbReference type="PANTHER" id="PTHR30007:SF1">
    <property type="entry name" value="BLR1914 PROTEIN"/>
    <property type="match status" value="1"/>
</dbReference>
<feature type="domain" description="Transposase IS4-like" evidence="2">
    <location>
        <begin position="51"/>
        <end position="196"/>
    </location>
</feature>
<sequence>MGGCEDKPAKSRRASSAAAGSGEADPAVAGASRASPERRERTRRRKARARAAKLGRSRGGLTSKIHYACDGKARPFPAIVTAGQDGDSPQFIPVLERVRVRRSRGGAPRSRPTAVAADMAYGSRENRAYLRRRKIKAVIPEKADYQANRLRKGRKGGRPISFDAQEYKRRNLIERCNQKLKSWRGIATRYDKLPAMFEGGIALVSTRIWLQSLCPG</sequence>
<dbReference type="InterPro" id="IPR002559">
    <property type="entry name" value="Transposase_11"/>
</dbReference>
<dbReference type="Pfam" id="PF01609">
    <property type="entry name" value="DDE_Tnp_1"/>
    <property type="match status" value="1"/>
</dbReference>
<dbReference type="GO" id="GO:0006313">
    <property type="term" value="P:DNA transposition"/>
    <property type="evidence" value="ECO:0007669"/>
    <property type="project" value="InterPro"/>
</dbReference>
<dbReference type="PANTHER" id="PTHR30007">
    <property type="entry name" value="PHP DOMAIN PROTEIN"/>
    <property type="match status" value="1"/>
</dbReference>